<dbReference type="AlphaFoldDB" id="A0A2N7X2Q2"/>
<evidence type="ECO:0000313" key="3">
    <source>
        <dbReference type="EMBL" id="PMS35894.1"/>
    </source>
</evidence>
<dbReference type="Proteomes" id="UP000235777">
    <property type="component" value="Unassembled WGS sequence"/>
</dbReference>
<accession>A0A2N7X2Q2</accession>
<proteinExistence type="predicted"/>
<dbReference type="Pfam" id="PF13663">
    <property type="entry name" value="DUF4148"/>
    <property type="match status" value="1"/>
</dbReference>
<dbReference type="RefSeq" id="WP_018443877.1">
    <property type="nucleotide sequence ID" value="NZ_KB890218.1"/>
</dbReference>
<keyword evidence="2" id="KW-0732">Signal</keyword>
<keyword evidence="4" id="KW-1185">Reference proteome</keyword>
<dbReference type="InterPro" id="IPR025421">
    <property type="entry name" value="DUF4148"/>
</dbReference>
<dbReference type="EMBL" id="PNYC01000009">
    <property type="protein sequence ID" value="PMS35894.1"/>
    <property type="molecule type" value="Genomic_DNA"/>
</dbReference>
<dbReference type="OrthoDB" id="9103964at2"/>
<gene>
    <name evidence="3" type="ORF">C0Z20_16365</name>
</gene>
<evidence type="ECO:0000313" key="4">
    <source>
        <dbReference type="Proteomes" id="UP000235777"/>
    </source>
</evidence>
<feature type="chain" id="PRO_5014841032" evidence="2">
    <location>
        <begin position="23"/>
        <end position="103"/>
    </location>
</feature>
<comment type="caution">
    <text evidence="3">The sequence shown here is derived from an EMBL/GenBank/DDBJ whole genome shotgun (WGS) entry which is preliminary data.</text>
</comment>
<feature type="compositionally biased region" description="Low complexity" evidence="1">
    <location>
        <begin position="82"/>
        <end position="96"/>
    </location>
</feature>
<protein>
    <submittedName>
        <fullName evidence="3">DUF4148 domain-containing protein</fullName>
    </submittedName>
</protein>
<name>A0A2N7X2Q2_9BURK</name>
<sequence length="103" mass="10398">MKSLFKAAVIASVLAVPALSFAQADAPLTRAQVQADLVQFKQSAPRSAFGRDPYYPTSAQAAETRTAAANGSSVAIGGESNGTSASGSRSTAAPGAKSLYFGE</sequence>
<evidence type="ECO:0000256" key="1">
    <source>
        <dbReference type="SAM" id="MobiDB-lite"/>
    </source>
</evidence>
<feature type="signal peptide" evidence="2">
    <location>
        <begin position="1"/>
        <end position="22"/>
    </location>
</feature>
<feature type="region of interest" description="Disordered" evidence="1">
    <location>
        <begin position="70"/>
        <end position="103"/>
    </location>
</feature>
<reference evidence="3 4" key="1">
    <citation type="submission" date="2018-01" db="EMBL/GenBank/DDBJ databases">
        <title>Whole genome analyses suggest that Burkholderia sensu lato contains two further novel genera in the rhizoxinica-symbiotica group Mycetohabitans gen. nov., and Trinickia gen. nov.: implications for the evolution of diazotrophy and nodulation in the Burkholderiaceae.</title>
        <authorList>
            <person name="Estrada-de los Santos P."/>
            <person name="Palmer M."/>
            <person name="Chavez-Ramirez B."/>
            <person name="Beukes C."/>
            <person name="Steenkamp E.T."/>
            <person name="Hirsch A.M."/>
            <person name="Manyaka P."/>
            <person name="Maluk M."/>
            <person name="Lafos M."/>
            <person name="Crook M."/>
            <person name="Gross E."/>
            <person name="Simon M.F."/>
            <person name="Bueno dos Reis Junior F."/>
            <person name="Poole P.S."/>
            <person name="Venter S.N."/>
            <person name="James E.K."/>
        </authorList>
    </citation>
    <scope>NUCLEOTIDE SEQUENCE [LARGE SCALE GENOMIC DNA]</scope>
    <source>
        <strain evidence="3 4">JPY 581</strain>
    </source>
</reference>
<evidence type="ECO:0000256" key="2">
    <source>
        <dbReference type="SAM" id="SignalP"/>
    </source>
</evidence>
<organism evidence="3 4">
    <name type="scientific">Trinickia symbiotica</name>
    <dbReference type="NCBI Taxonomy" id="863227"/>
    <lineage>
        <taxon>Bacteria</taxon>
        <taxon>Pseudomonadati</taxon>
        <taxon>Pseudomonadota</taxon>
        <taxon>Betaproteobacteria</taxon>
        <taxon>Burkholderiales</taxon>
        <taxon>Burkholderiaceae</taxon>
        <taxon>Trinickia</taxon>
    </lineage>
</organism>